<evidence type="ECO:0000313" key="3">
    <source>
        <dbReference type="Proteomes" id="UP000216107"/>
    </source>
</evidence>
<evidence type="ECO:0000313" key="4">
    <source>
        <dbReference type="Proteomes" id="UP000623509"/>
    </source>
</evidence>
<reference evidence="1 4" key="1">
    <citation type="submission" date="2016-08" db="EMBL/GenBank/DDBJ databases">
        <title>Candidatus Dactylopiibacterium carminicum genome sequence.</title>
        <authorList>
            <person name="Ramirez-Puebla S.T."/>
            <person name="Ormeno-Orrillo E."/>
            <person name="Vera-Ponce De Leon A."/>
            <person name="Luis L."/>
            <person name="Sanchez-Flores A."/>
            <person name="Monica R."/>
            <person name="Martinez-Romero E."/>
        </authorList>
    </citation>
    <scope>NUCLEOTIDE SEQUENCE [LARGE SCALE GENOMIC DNA]</scope>
    <source>
        <strain evidence="1">END1</strain>
    </source>
</reference>
<accession>A0A272ETH1</accession>
<keyword evidence="4" id="KW-1185">Reference proteome</keyword>
<comment type="caution">
    <text evidence="2">The sequence shown here is derived from an EMBL/GenBank/DDBJ whole genome shotgun (WGS) entry which is preliminary data.</text>
</comment>
<dbReference type="Gene3D" id="3.30.420.310">
    <property type="entry name" value="2-keto-3-deoxy-galactonokinase, C-terminal domain"/>
    <property type="match status" value="1"/>
</dbReference>
<dbReference type="EMBL" id="MDUX01000022">
    <property type="protein sequence ID" value="KAF7599381.1"/>
    <property type="molecule type" value="Genomic_DNA"/>
</dbReference>
<dbReference type="OrthoDB" id="256574at2"/>
<dbReference type="EMBL" id="NMRN01000018">
    <property type="protein sequence ID" value="PAS93391.1"/>
    <property type="molecule type" value="Genomic_DNA"/>
</dbReference>
<name>A0A272ETH1_9RHOO</name>
<dbReference type="RefSeq" id="WP_095524451.1">
    <property type="nucleotide sequence ID" value="NZ_MDUX01000022.1"/>
</dbReference>
<dbReference type="Gene3D" id="3.30.420.300">
    <property type="entry name" value="2-keto-3-deoxy-galactonokinase, substrate binding domain"/>
    <property type="match status" value="1"/>
</dbReference>
<gene>
    <name evidence="1" type="ORF">BGI27_08465</name>
    <name evidence="2" type="ORF">CGU29_08115</name>
</gene>
<dbReference type="InterPro" id="IPR042257">
    <property type="entry name" value="DGOK_C"/>
</dbReference>
<dbReference type="GO" id="GO:0034194">
    <property type="term" value="P:D-galactonate catabolic process"/>
    <property type="evidence" value="ECO:0007669"/>
    <property type="project" value="InterPro"/>
</dbReference>
<reference evidence="2 3" key="2">
    <citation type="submission" date="2017-07" db="EMBL/GenBank/DDBJ databases">
        <title>Candidatus Dactylopiibacterium carminicum, a nitrogen-fixing symbiont of the cochineal insect Dactylopius coccus and Dactylopius opuntiae (Hemiptera: Coccoidea: Dactylopiidae).</title>
        <authorList>
            <person name="Vera A."/>
        </authorList>
    </citation>
    <scope>NUCLEOTIDE SEQUENCE [LARGE SCALE GENOMIC DNA]</scope>
    <source>
        <strain evidence="2 3">NFDCM</strain>
    </source>
</reference>
<organism evidence="2 3">
    <name type="scientific">Candidatus Dactylopiibacterium carminicum</name>
    <dbReference type="NCBI Taxonomy" id="857335"/>
    <lineage>
        <taxon>Bacteria</taxon>
        <taxon>Pseudomonadati</taxon>
        <taxon>Pseudomonadota</taxon>
        <taxon>Betaproteobacteria</taxon>
        <taxon>Rhodocyclales</taxon>
        <taxon>Rhodocyclaceae</taxon>
        <taxon>Candidatus Dactylopiibacterium</taxon>
    </lineage>
</organism>
<protein>
    <recommendedName>
        <fullName evidence="5">2-dehydro-3-deoxygalactonokinase</fullName>
    </recommendedName>
</protein>
<evidence type="ECO:0008006" key="5">
    <source>
        <dbReference type="Google" id="ProtNLM"/>
    </source>
</evidence>
<proteinExistence type="predicted"/>
<dbReference type="Pfam" id="PF05035">
    <property type="entry name" value="DGOK"/>
    <property type="match status" value="1"/>
</dbReference>
<sequence>MSHQPDRISALLALDWGTTSPRAFLLAEDGSVLESRASGHNIQNLPQAGEAGFRQAFAAIAGSWLAGWPQLPVVAGGMVGSAQGWREAPYAECPADLDALAAQGVSVDTGLGRRMLIAPGLIHRPSDAAPDVLRGEEIQIAGALAQHAEWREHACMVLPGTHSKGAVGVSCCRF</sequence>
<dbReference type="Proteomes" id="UP000216107">
    <property type="component" value="Unassembled WGS sequence"/>
</dbReference>
<dbReference type="AlphaFoldDB" id="A0A272ETH1"/>
<dbReference type="InterPro" id="IPR042258">
    <property type="entry name" value="DGOK_N"/>
</dbReference>
<dbReference type="Proteomes" id="UP000623509">
    <property type="component" value="Unassembled WGS sequence"/>
</dbReference>
<evidence type="ECO:0000313" key="1">
    <source>
        <dbReference type="EMBL" id="KAF7599381.1"/>
    </source>
</evidence>
<evidence type="ECO:0000313" key="2">
    <source>
        <dbReference type="EMBL" id="PAS93391.1"/>
    </source>
</evidence>
<dbReference type="InterPro" id="IPR007729">
    <property type="entry name" value="DGOK"/>
</dbReference>
<dbReference type="GO" id="GO:0008671">
    <property type="term" value="F:2-dehydro-3-deoxygalactonokinase activity"/>
    <property type="evidence" value="ECO:0007669"/>
    <property type="project" value="InterPro"/>
</dbReference>